<keyword evidence="3" id="KW-1185">Reference proteome</keyword>
<dbReference type="InterPro" id="IPR055779">
    <property type="entry name" value="DUF7355"/>
</dbReference>
<feature type="domain" description="DUF7355" evidence="1">
    <location>
        <begin position="12"/>
        <end position="99"/>
    </location>
</feature>
<evidence type="ECO:0000313" key="3">
    <source>
        <dbReference type="Proteomes" id="UP000299022"/>
    </source>
</evidence>
<accession>A0A482N245</accession>
<evidence type="ECO:0000259" key="1">
    <source>
        <dbReference type="Pfam" id="PF24051"/>
    </source>
</evidence>
<organism evidence="2 3">
    <name type="scientific">Escherichia phage vB_EcoM_G8</name>
    <dbReference type="NCBI Taxonomy" id="2508179"/>
    <lineage>
        <taxon>Viruses</taxon>
        <taxon>Duplodnaviria</taxon>
        <taxon>Heunggongvirae</taxon>
        <taxon>Uroviricota</taxon>
        <taxon>Caudoviricetes</taxon>
        <taxon>Pantevenvirales</taxon>
        <taxon>Straboviridae</taxon>
        <taxon>Tevenvirinae</taxon>
        <taxon>Tequatrovirus</taxon>
        <taxon>Tequatrovirus geeight</taxon>
    </lineage>
</organism>
<dbReference type="EMBL" id="MK373787">
    <property type="protein sequence ID" value="QBQ80096.1"/>
    <property type="molecule type" value="Genomic_DNA"/>
</dbReference>
<protein>
    <recommendedName>
        <fullName evidence="1">DUF7355 domain-containing protein</fullName>
    </recommendedName>
</protein>
<sequence length="101" mass="11297">MARRKLCEVNIFPTYSKIVEVVFSQIIANNMFEKLDNAAELRIHAQVTHVLNTLLPGQVDSVVIQLYPGSAHIIVVFGLDAELVIQGDIRFESQTAEFKAI</sequence>
<name>A0A482N245_9CAUD</name>
<proteinExistence type="predicted"/>
<dbReference type="Proteomes" id="UP000299022">
    <property type="component" value="Segment"/>
</dbReference>
<gene>
    <name evidence="2" type="ORF">G8_00220</name>
</gene>
<evidence type="ECO:0000313" key="2">
    <source>
        <dbReference type="EMBL" id="QBQ80096.1"/>
    </source>
</evidence>
<reference evidence="2 3" key="1">
    <citation type="submission" date="2019-01" db="EMBL/GenBank/DDBJ databases">
        <title>Still something new to discover - new insights into E. coli phage diversity and taxonomy.</title>
        <authorList>
            <person name="Korf I.H.E."/>
            <person name="Adriaennsens E."/>
            <person name="Dreiseikelmann B."/>
            <person name="Kropinski A."/>
            <person name="Nimtz M."/>
            <person name="Meier-Kolthoff J.P."/>
            <person name="Rohde M."/>
            <person name="van Raaij M."/>
            <person name="Wittmann J."/>
        </authorList>
    </citation>
    <scope>NUCLEOTIDE SEQUENCE [LARGE SCALE GENOMIC DNA]</scope>
</reference>
<dbReference type="Pfam" id="PF24051">
    <property type="entry name" value="DUF7355"/>
    <property type="match status" value="1"/>
</dbReference>